<dbReference type="Proteomes" id="UP000823485">
    <property type="component" value="Unassembled WGS sequence"/>
</dbReference>
<feature type="transmembrane region" description="Helical" evidence="1">
    <location>
        <begin position="161"/>
        <end position="181"/>
    </location>
</feature>
<proteinExistence type="predicted"/>
<feature type="transmembrane region" description="Helical" evidence="1">
    <location>
        <begin position="63"/>
        <end position="81"/>
    </location>
</feature>
<protein>
    <recommendedName>
        <fullName evidence="4">ABC-2 family transporter protein</fullName>
    </recommendedName>
</protein>
<feature type="transmembrane region" description="Helical" evidence="1">
    <location>
        <begin position="233"/>
        <end position="254"/>
    </location>
</feature>
<keyword evidence="1" id="KW-1133">Transmembrane helix</keyword>
<sequence length="262" mass="29877">MGSYFKIEFKRGLSSKSFIGAIIIGFVIVMIHQIFVDRFIAYGSGSAYMFATGFDDNYMLTQLYYLLFPIMVALAGSDLFGEDDRSGIYYITRSRVSKKNYFTVKITLSFILGGLAFAFPLVIEMWGLLMFYPADSPDIFLQISPVEYGDLFASLFIHTPLLYWLNFLLFGFMYGGVYAWIGFLTSLFTNNKYLVLLMPFCVYYGLWVILSLFGYPEWSPFGFLTPAQGYTTISLSVILFQLIVSIILCLTIMIGKCKNEFV</sequence>
<dbReference type="RefSeq" id="WP_205180380.1">
    <property type="nucleotide sequence ID" value="NZ_JAFBFH010000061.1"/>
</dbReference>
<evidence type="ECO:0000313" key="3">
    <source>
        <dbReference type="Proteomes" id="UP000823485"/>
    </source>
</evidence>
<feature type="transmembrane region" description="Helical" evidence="1">
    <location>
        <begin position="193"/>
        <end position="213"/>
    </location>
</feature>
<keyword evidence="1" id="KW-0472">Membrane</keyword>
<feature type="transmembrane region" description="Helical" evidence="1">
    <location>
        <begin position="21"/>
        <end position="43"/>
    </location>
</feature>
<feature type="transmembrane region" description="Helical" evidence="1">
    <location>
        <begin position="102"/>
        <end position="123"/>
    </location>
</feature>
<organism evidence="2 3">
    <name type="scientific">Siminovitchia thermophila</name>
    <dbReference type="NCBI Taxonomy" id="1245522"/>
    <lineage>
        <taxon>Bacteria</taxon>
        <taxon>Bacillati</taxon>
        <taxon>Bacillota</taxon>
        <taxon>Bacilli</taxon>
        <taxon>Bacillales</taxon>
        <taxon>Bacillaceae</taxon>
        <taxon>Siminovitchia</taxon>
    </lineage>
</organism>
<comment type="caution">
    <text evidence="2">The sequence shown here is derived from an EMBL/GenBank/DDBJ whole genome shotgun (WGS) entry which is preliminary data.</text>
</comment>
<accession>A0ABS2RDA8</accession>
<gene>
    <name evidence="2" type="ORF">JOC94_004663</name>
</gene>
<keyword evidence="1" id="KW-0812">Transmembrane</keyword>
<evidence type="ECO:0008006" key="4">
    <source>
        <dbReference type="Google" id="ProtNLM"/>
    </source>
</evidence>
<evidence type="ECO:0000313" key="2">
    <source>
        <dbReference type="EMBL" id="MBM7717632.1"/>
    </source>
</evidence>
<dbReference type="EMBL" id="JAFBFH010000061">
    <property type="protein sequence ID" value="MBM7717632.1"/>
    <property type="molecule type" value="Genomic_DNA"/>
</dbReference>
<evidence type="ECO:0000256" key="1">
    <source>
        <dbReference type="SAM" id="Phobius"/>
    </source>
</evidence>
<keyword evidence="3" id="KW-1185">Reference proteome</keyword>
<reference evidence="2 3" key="1">
    <citation type="submission" date="2021-01" db="EMBL/GenBank/DDBJ databases">
        <title>Genomic Encyclopedia of Type Strains, Phase IV (KMG-IV): sequencing the most valuable type-strain genomes for metagenomic binning, comparative biology and taxonomic classification.</title>
        <authorList>
            <person name="Goeker M."/>
        </authorList>
    </citation>
    <scope>NUCLEOTIDE SEQUENCE [LARGE SCALE GENOMIC DNA]</scope>
    <source>
        <strain evidence="2 3">DSM 105453</strain>
    </source>
</reference>
<name>A0ABS2RDA8_9BACI</name>